<comment type="caution">
    <text evidence="1">The sequence shown here is derived from an EMBL/GenBank/DDBJ whole genome shotgun (WGS) entry which is preliminary data.</text>
</comment>
<accession>A0ACB5RAY8</accession>
<dbReference type="Proteomes" id="UP001058074">
    <property type="component" value="Unassembled WGS sequence"/>
</dbReference>
<organism evidence="1 2">
    <name type="scientific">Inconstantimicrobium mannanitabidum</name>
    <dbReference type="NCBI Taxonomy" id="1604901"/>
    <lineage>
        <taxon>Bacteria</taxon>
        <taxon>Bacillati</taxon>
        <taxon>Bacillota</taxon>
        <taxon>Clostridia</taxon>
        <taxon>Eubacteriales</taxon>
        <taxon>Clostridiaceae</taxon>
        <taxon>Inconstantimicrobium</taxon>
    </lineage>
</organism>
<evidence type="ECO:0000313" key="1">
    <source>
        <dbReference type="EMBL" id="GKX66201.1"/>
    </source>
</evidence>
<name>A0ACB5RAY8_9CLOT</name>
<dbReference type="EMBL" id="BROD01000001">
    <property type="protein sequence ID" value="GKX66201.1"/>
    <property type="molecule type" value="Genomic_DNA"/>
</dbReference>
<protein>
    <submittedName>
        <fullName evidence="1">Uncharacterized protein</fullName>
    </submittedName>
</protein>
<evidence type="ECO:0000313" key="2">
    <source>
        <dbReference type="Proteomes" id="UP001058074"/>
    </source>
</evidence>
<gene>
    <name evidence="1" type="ORF">rsdtw13_14590</name>
</gene>
<keyword evidence="2" id="KW-1185">Reference proteome</keyword>
<proteinExistence type="predicted"/>
<sequence>MEKEIKRKDLTSNLLSKVILRLDFLRIVNIQELVSDLQNKLNNLGFYLTNENITNEVEFQINDPDVSSSDNLIVKKTVKREQMFVFQSSKDNTQLLIGESCIIFNIDCEKKYCLEYYILIFCDAILLAQDKFKFIKFTRLGIRKINNVICKESKLYYLFGKCFFSNSNDCLNNAKMINYVRRQSVDNFIYNNHSFNVSKFIQEGFLENDINKKAYNVILDIDGYIKEEDIPKKFEDTKELDDIITNINDDLFHIFRCNITKEFTNDLVKGVCDNVEWGMKKND</sequence>
<reference evidence="1" key="1">
    <citation type="journal article" date="2025" name="Int. J. Syst. Evol. Microbiol.">
        <title>Inconstantimicrobium mannanitabidum sp. nov., a novel member of the family Clostridiaceae isolated from anoxic soil under the treatment of reductive soil disinfestation.</title>
        <authorList>
            <person name="Ueki A."/>
            <person name="Tonouchi A."/>
            <person name="Honma S."/>
            <person name="Kaku N."/>
            <person name="Ueki K."/>
        </authorList>
    </citation>
    <scope>NUCLEOTIDE SEQUENCE</scope>
    <source>
        <strain evidence="1">TW13</strain>
    </source>
</reference>